<dbReference type="Proteomes" id="UP000031637">
    <property type="component" value="Chromosome"/>
</dbReference>
<gene>
    <name evidence="1" type="ORF">SUTH_02428</name>
</gene>
<organism evidence="1 2">
    <name type="scientific">Sulfuritalea hydrogenivorans sk43H</name>
    <dbReference type="NCBI Taxonomy" id="1223802"/>
    <lineage>
        <taxon>Bacteria</taxon>
        <taxon>Pseudomonadati</taxon>
        <taxon>Pseudomonadota</taxon>
        <taxon>Betaproteobacteria</taxon>
        <taxon>Nitrosomonadales</taxon>
        <taxon>Sterolibacteriaceae</taxon>
        <taxon>Sulfuritalea</taxon>
    </lineage>
</organism>
<dbReference type="AlphaFoldDB" id="W0SHC8"/>
<dbReference type="PANTHER" id="PTHR47017">
    <property type="entry name" value="ACYL-COA"/>
    <property type="match status" value="1"/>
</dbReference>
<dbReference type="SUPFAM" id="SSF55729">
    <property type="entry name" value="Acyl-CoA N-acyltransferases (Nat)"/>
    <property type="match status" value="1"/>
</dbReference>
<dbReference type="KEGG" id="shd:SUTH_02428"/>
<accession>W0SHC8</accession>
<reference evidence="1 2" key="1">
    <citation type="journal article" date="2014" name="Syst. Appl. Microbiol.">
        <title>Complete genomes of freshwater sulfur oxidizers Sulfuricella denitrificans skB26 and Sulfuritalea hydrogenivorans sk43H: genetic insights into the sulfur oxidation pathway of betaproteobacteria.</title>
        <authorList>
            <person name="Watanabe T."/>
            <person name="Kojima H."/>
            <person name="Fukui M."/>
        </authorList>
    </citation>
    <scope>NUCLEOTIDE SEQUENCE [LARGE SCALE GENOMIC DNA]</scope>
    <source>
        <strain evidence="1">DSM22779</strain>
    </source>
</reference>
<dbReference type="RefSeq" id="WP_041099556.1">
    <property type="nucleotide sequence ID" value="NZ_AP012547.1"/>
</dbReference>
<sequence length="378" mass="42712">MEIVLHHAATDIARTDWAALDHDGDPFVSRAFLGTAEKVGAAGTAMGWQARHLGLHEDGLLLGLLPLYLRNHSFGDFSRDWNWASAWQRAGLAYYPKLVSGVPYTPSPGPRLLVRQGIERDAVAPVLVEAAVDVARQLGASSWQCLFVEEADRSLLAEAGLLMRRGVQFHWFNRAYRDFDDFLAGFTADKRKKLKRERRLVRESGLRMEARHGDEIDPGLWHAIHRQYRDTFARYGNHPAFPVEFFIEAGALLARRMVVFIAFRDEQPVASAICYRDTRTLYGRHWGTEVGMPGLHFELCYYQGIEYCIRHGLQGFEPGAQGEHKLARGFEPVPTWSAFWIANPGMRRAVADFIAREDSAMQDYEAETAGHLPFKSPG</sequence>
<dbReference type="Pfam" id="PF04339">
    <property type="entry name" value="FemAB_like"/>
    <property type="match status" value="1"/>
</dbReference>
<protein>
    <recommendedName>
        <fullName evidence="3">BioF2-like acetyltransferase domain-containing protein</fullName>
    </recommendedName>
</protein>
<dbReference type="Gene3D" id="3.40.630.30">
    <property type="match status" value="1"/>
</dbReference>
<dbReference type="EMBL" id="AP012547">
    <property type="protein sequence ID" value="BAO30215.1"/>
    <property type="molecule type" value="Genomic_DNA"/>
</dbReference>
<evidence type="ECO:0000313" key="1">
    <source>
        <dbReference type="EMBL" id="BAO30215.1"/>
    </source>
</evidence>
<dbReference type="PANTHER" id="PTHR47017:SF1">
    <property type="entry name" value="ACYL-COA"/>
    <property type="match status" value="1"/>
</dbReference>
<name>W0SHC8_9PROT</name>
<evidence type="ECO:0000313" key="2">
    <source>
        <dbReference type="Proteomes" id="UP000031637"/>
    </source>
</evidence>
<evidence type="ECO:0008006" key="3">
    <source>
        <dbReference type="Google" id="ProtNLM"/>
    </source>
</evidence>
<dbReference type="HOGENOM" id="CLU_036032_1_0_4"/>
<dbReference type="STRING" id="1223802.SUTH_02428"/>
<keyword evidence="2" id="KW-1185">Reference proteome</keyword>
<proteinExistence type="predicted"/>
<dbReference type="InterPro" id="IPR016181">
    <property type="entry name" value="Acyl_CoA_acyltransferase"/>
</dbReference>
<dbReference type="InterPro" id="IPR007434">
    <property type="entry name" value="FemAB-like"/>
</dbReference>